<name>A0A7D9E3K8_PARCT</name>
<protein>
    <submittedName>
        <fullName evidence="1">Uncharacterized protein</fullName>
    </submittedName>
</protein>
<reference evidence="1" key="1">
    <citation type="submission" date="2020-04" db="EMBL/GenBank/DDBJ databases">
        <authorList>
            <person name="Alioto T."/>
            <person name="Alioto T."/>
            <person name="Gomez Garrido J."/>
        </authorList>
    </citation>
    <scope>NUCLEOTIDE SEQUENCE</scope>
    <source>
        <strain evidence="1">A484AB</strain>
    </source>
</reference>
<comment type="caution">
    <text evidence="1">The sequence shown here is derived from an EMBL/GenBank/DDBJ whole genome shotgun (WGS) entry which is preliminary data.</text>
</comment>
<organism evidence="1 2">
    <name type="scientific">Paramuricea clavata</name>
    <name type="common">Red gorgonian</name>
    <name type="synonym">Violescent sea-whip</name>
    <dbReference type="NCBI Taxonomy" id="317549"/>
    <lineage>
        <taxon>Eukaryota</taxon>
        <taxon>Metazoa</taxon>
        <taxon>Cnidaria</taxon>
        <taxon>Anthozoa</taxon>
        <taxon>Octocorallia</taxon>
        <taxon>Malacalcyonacea</taxon>
        <taxon>Plexauridae</taxon>
        <taxon>Paramuricea</taxon>
    </lineage>
</organism>
<keyword evidence="2" id="KW-1185">Reference proteome</keyword>
<dbReference type="EMBL" id="CACRXK020003501">
    <property type="protein sequence ID" value="CAB3999037.1"/>
    <property type="molecule type" value="Genomic_DNA"/>
</dbReference>
<sequence length="190" mass="21378">MLYKRVIRSTVLSFSPAPANTAAEKVLKGKAKSKRYVDTRRHARTSTIKEGDVVLSNSEKGDHLTKRNISHFKKFIGAYRETVQEPEPEDDITTEGAQADKTTVKPQLNIDILLEQTEACSQISMDGKELGLLSRFCLWLSSSVNSFGTRAKFKNQNSHEESHIKQINLIFEFLPQKNACQAKTISMCCL</sequence>
<proteinExistence type="predicted"/>
<dbReference type="Proteomes" id="UP001152795">
    <property type="component" value="Unassembled WGS sequence"/>
</dbReference>
<gene>
    <name evidence="1" type="ORF">PACLA_8A068219</name>
</gene>
<accession>A0A7D9E3K8</accession>
<dbReference type="AlphaFoldDB" id="A0A7D9E3K8"/>
<evidence type="ECO:0000313" key="1">
    <source>
        <dbReference type="EMBL" id="CAB3999037.1"/>
    </source>
</evidence>
<evidence type="ECO:0000313" key="2">
    <source>
        <dbReference type="Proteomes" id="UP001152795"/>
    </source>
</evidence>
<dbReference type="OrthoDB" id="7974547at2759"/>